<evidence type="ECO:0000256" key="6">
    <source>
        <dbReference type="ARBA" id="ARBA00022737"/>
    </source>
</evidence>
<protein>
    <recommendedName>
        <fullName evidence="3">protein O-GlcNAc transferase</fullName>
        <ecNumber evidence="3">2.4.1.255</ecNumber>
    </recommendedName>
</protein>
<evidence type="ECO:0000256" key="2">
    <source>
        <dbReference type="ARBA" id="ARBA00005386"/>
    </source>
</evidence>
<evidence type="ECO:0000313" key="10">
    <source>
        <dbReference type="EMBL" id="CAG8455154.1"/>
    </source>
</evidence>
<dbReference type="EMBL" id="CAJVPK010000129">
    <property type="protein sequence ID" value="CAG8455154.1"/>
    <property type="molecule type" value="Genomic_DNA"/>
</dbReference>
<keyword evidence="11" id="KW-1185">Reference proteome</keyword>
<dbReference type="GO" id="GO:0006493">
    <property type="term" value="P:protein O-linked glycosylation"/>
    <property type="evidence" value="ECO:0007669"/>
    <property type="project" value="TreeGrafter"/>
</dbReference>
<dbReference type="InterPro" id="IPR029489">
    <property type="entry name" value="OGT/SEC/SPY_C"/>
</dbReference>
<evidence type="ECO:0000313" key="11">
    <source>
        <dbReference type="Proteomes" id="UP000789706"/>
    </source>
</evidence>
<evidence type="ECO:0000256" key="1">
    <source>
        <dbReference type="ARBA" id="ARBA00004922"/>
    </source>
</evidence>
<dbReference type="InterPro" id="IPR019734">
    <property type="entry name" value="TPR_rpt"/>
</dbReference>
<dbReference type="SUPFAM" id="SSF48452">
    <property type="entry name" value="TPR-like"/>
    <property type="match status" value="1"/>
</dbReference>
<dbReference type="Gene3D" id="3.40.50.11380">
    <property type="match status" value="1"/>
</dbReference>
<dbReference type="PROSITE" id="PS50005">
    <property type="entry name" value="TPR"/>
    <property type="match status" value="1"/>
</dbReference>
<dbReference type="Gene3D" id="3.40.50.2000">
    <property type="entry name" value="Glycogen Phosphorylase B"/>
    <property type="match status" value="1"/>
</dbReference>
<dbReference type="PANTHER" id="PTHR44998">
    <property type="match status" value="1"/>
</dbReference>
<keyword evidence="5" id="KW-0808">Transferase</keyword>
<keyword evidence="7 8" id="KW-0802">TPR repeat</keyword>
<feature type="domain" description="O-GlcNAc transferase C-terminal" evidence="9">
    <location>
        <begin position="638"/>
        <end position="838"/>
    </location>
</feature>
<evidence type="ECO:0000256" key="4">
    <source>
        <dbReference type="ARBA" id="ARBA00022676"/>
    </source>
</evidence>
<evidence type="ECO:0000256" key="3">
    <source>
        <dbReference type="ARBA" id="ARBA00011970"/>
    </source>
</evidence>
<dbReference type="PANTHER" id="PTHR44998:SF1">
    <property type="entry name" value="UDP-N-ACETYLGLUCOSAMINE--PEPTIDE N-ACETYLGLUCOSAMINYLTRANSFERASE 110 KDA SUBUNIT"/>
    <property type="match status" value="1"/>
</dbReference>
<dbReference type="Proteomes" id="UP000789706">
    <property type="component" value="Unassembled WGS sequence"/>
</dbReference>
<gene>
    <name evidence="10" type="ORF">DEBURN_LOCUS2372</name>
</gene>
<dbReference type="SMART" id="SM00028">
    <property type="entry name" value="TPR"/>
    <property type="match status" value="3"/>
</dbReference>
<keyword evidence="6" id="KW-0677">Repeat</keyword>
<sequence>MSLFSGQIHTNQGAIISPFHPNDPFFETWLDAVLTFLLKQHTNKLTSFSDEVRQLYCLAQHFNGFSDAQILIYTTIAKAFEVSRYWPGAIEAYEKILALKPDDYETIMGLARTHGLEVHKDDFIKYSYQSINMNPFNWDWILYITDLLVNGFFSLFSEALSILDYVVDQFPNAKIGFGAEVYKIQKIYKLRGTIREKIGDKVGLCSDCLNMIAVSFCGKTLPTFIDELLEALGYTNISITNYPVILLPPDYLISTLSTTLFASTNGIIPGHVGLLQPDFDCAKAEIVTAFRTLAREFEADPQTIQAKLWSASPMKSVVLIMLYIAITIQPSAHLCLQIAKIALNIKETCIVNQIINQRTIDGTGLAIEYLKYGLSYDKNNVEILCLLGDIFYQQKNYFEMIPIYNKIRRVDSQLELKDGARIRLRIAEGYYYLGDCAKVTNDLKTAIDHYQNSFAFANFKSDAYLDHPRFLTTLTQNLNYVCNWKSRGGIGIYWSDYMGNLRMESKPRANPGYMKMVSDAVDKELAEGANYGKGVINSSGGSLHLLNTWCSCLSDNDKSLRYLNFMASQWTLREPVFKNEGGWIIRTILHLMRKIQRQWYLDIYGQTYKSFVPLPKIQLTPSARVKYRRPLIPVGLSRPSSTSVQPFYTFIYDMAPRQVRLITHREALCVAYDGCTAPWLDTCVYPPPPPPSPRLKIGYVSSDLRNHPMAHLMQSVFAFHDRTAFEVYCYSLMPNDGSPYRAKIEQGVDVFYDCSGSSTEQIVTQIVNDGIHILVNLNGYTAGERNQIFATRPSPVQVEHMGFASAMGGMWTDYNIVDAFVCPESQTGNNKLSRKFTYNDGDLLGEMDPEVDDNDWTYPEKALYLPHTYFFNDHKQGFRDDAYYVNSPYANDPAIIWGLEEDRRWDMRKSLFPHLPESAVIFANFNQLYKIDPVIFNTWLNILDKVPNSYLWLLAFPEEGTKYLQETARRWKGPRVADRIIFTDVALKEEHVLRGRIADLVLDTPQVNAHTTACDTLWSGTPMVTLPGPDHKMCGRVAASVCRATGFGDKMIVSDHRSYEERAIGLAKSVSYSYWHGSYAPYLPPCVHRNGQGELIELRKKIFLNRDKMRLFDTEKAVRELERGFTEAWVRWVDDIEQNIHVNG</sequence>
<dbReference type="Pfam" id="PF13844">
    <property type="entry name" value="Glyco_transf_41"/>
    <property type="match status" value="2"/>
</dbReference>
<comment type="similarity">
    <text evidence="2">Belongs to the glycosyltransferase 41 family. O-GlcNAc transferase subfamily.</text>
</comment>
<reference evidence="10" key="1">
    <citation type="submission" date="2021-06" db="EMBL/GenBank/DDBJ databases">
        <authorList>
            <person name="Kallberg Y."/>
            <person name="Tangrot J."/>
            <person name="Rosling A."/>
        </authorList>
    </citation>
    <scope>NUCLEOTIDE SEQUENCE</scope>
    <source>
        <strain evidence="10">AZ414A</strain>
    </source>
</reference>
<evidence type="ECO:0000259" key="9">
    <source>
        <dbReference type="Pfam" id="PF13844"/>
    </source>
</evidence>
<feature type="repeat" description="TPR" evidence="8">
    <location>
        <begin position="70"/>
        <end position="103"/>
    </location>
</feature>
<evidence type="ECO:0000256" key="5">
    <source>
        <dbReference type="ARBA" id="ARBA00022679"/>
    </source>
</evidence>
<evidence type="ECO:0000256" key="8">
    <source>
        <dbReference type="PROSITE-ProRule" id="PRU00339"/>
    </source>
</evidence>
<accession>A0A9N8VM40</accession>
<dbReference type="GO" id="GO:0097363">
    <property type="term" value="F:protein O-acetylglucosaminyltransferase activity"/>
    <property type="evidence" value="ECO:0007669"/>
    <property type="project" value="UniProtKB-EC"/>
</dbReference>
<name>A0A9N8VM40_9GLOM</name>
<comment type="pathway">
    <text evidence="1">Protein modification; protein glycosylation.</text>
</comment>
<dbReference type="InterPro" id="IPR011990">
    <property type="entry name" value="TPR-like_helical_dom_sf"/>
</dbReference>
<organism evidence="10 11">
    <name type="scientific">Diversispora eburnea</name>
    <dbReference type="NCBI Taxonomy" id="1213867"/>
    <lineage>
        <taxon>Eukaryota</taxon>
        <taxon>Fungi</taxon>
        <taxon>Fungi incertae sedis</taxon>
        <taxon>Mucoromycota</taxon>
        <taxon>Glomeromycotina</taxon>
        <taxon>Glomeromycetes</taxon>
        <taxon>Diversisporales</taxon>
        <taxon>Diversisporaceae</taxon>
        <taxon>Diversispora</taxon>
    </lineage>
</organism>
<dbReference type="EC" id="2.4.1.255" evidence="3"/>
<dbReference type="AlphaFoldDB" id="A0A9N8VM40"/>
<keyword evidence="4" id="KW-0328">Glycosyltransferase</keyword>
<comment type="caution">
    <text evidence="10">The sequence shown here is derived from an EMBL/GenBank/DDBJ whole genome shotgun (WGS) entry which is preliminary data.</text>
</comment>
<dbReference type="OrthoDB" id="421121at2759"/>
<evidence type="ECO:0000256" key="7">
    <source>
        <dbReference type="ARBA" id="ARBA00022803"/>
    </source>
</evidence>
<dbReference type="Gene3D" id="1.25.40.10">
    <property type="entry name" value="Tetratricopeptide repeat domain"/>
    <property type="match status" value="2"/>
</dbReference>
<dbReference type="SUPFAM" id="SSF81901">
    <property type="entry name" value="HCP-like"/>
    <property type="match status" value="1"/>
</dbReference>
<proteinExistence type="inferred from homology"/>
<feature type="domain" description="O-GlcNAc transferase C-terminal" evidence="9">
    <location>
        <begin position="914"/>
        <end position="1070"/>
    </location>
</feature>